<proteinExistence type="predicted"/>
<name>C2KV83_9FIRM</name>
<keyword evidence="1" id="KW-0472">Membrane</keyword>
<accession>C2KV83</accession>
<dbReference type="EMBL" id="ACKX01000045">
    <property type="protein sequence ID" value="EEJ52326.1"/>
    <property type="molecule type" value="Genomic_DNA"/>
</dbReference>
<evidence type="ECO:0000256" key="1">
    <source>
        <dbReference type="SAM" id="Phobius"/>
    </source>
</evidence>
<dbReference type="STRING" id="585501.HMPREF6123_0402"/>
<dbReference type="HOGENOM" id="CLU_2480329_0_0_9"/>
<organism evidence="2 3">
    <name type="scientific">Oribacterium sinus F0268</name>
    <dbReference type="NCBI Taxonomy" id="585501"/>
    <lineage>
        <taxon>Bacteria</taxon>
        <taxon>Bacillati</taxon>
        <taxon>Bacillota</taxon>
        <taxon>Clostridia</taxon>
        <taxon>Lachnospirales</taxon>
        <taxon>Lachnospiraceae</taxon>
        <taxon>Oribacterium</taxon>
    </lineage>
</organism>
<keyword evidence="1" id="KW-0812">Transmembrane</keyword>
<protein>
    <submittedName>
        <fullName evidence="2">Uncharacterized protein</fullName>
    </submittedName>
</protein>
<dbReference type="InParanoid" id="C2KV83"/>
<reference evidence="2 3" key="1">
    <citation type="submission" date="2009-04" db="EMBL/GenBank/DDBJ databases">
        <authorList>
            <person name="Qin X."/>
            <person name="Bachman B."/>
            <person name="Battles P."/>
            <person name="Bell A."/>
            <person name="Bess C."/>
            <person name="Bickham C."/>
            <person name="Chaboub L."/>
            <person name="Chen D."/>
            <person name="Coyle M."/>
            <person name="Deiros D.R."/>
            <person name="Dinh H."/>
            <person name="Forbes L."/>
            <person name="Fowler G."/>
            <person name="Francisco L."/>
            <person name="Fu Q."/>
            <person name="Gubbala S."/>
            <person name="Hale W."/>
            <person name="Han Y."/>
            <person name="Hemphill L."/>
            <person name="Highlander S.K."/>
            <person name="Hirani K."/>
            <person name="Hogues M."/>
            <person name="Jackson L."/>
            <person name="Jakkamsetti A."/>
            <person name="Javaid M."/>
            <person name="Jiang H."/>
            <person name="Korchina V."/>
            <person name="Kovar C."/>
            <person name="Lara F."/>
            <person name="Lee S."/>
            <person name="Mata R."/>
            <person name="Mathew T."/>
            <person name="Moen C."/>
            <person name="Morales K."/>
            <person name="Munidasa M."/>
            <person name="Nazareth L."/>
            <person name="Ngo R."/>
            <person name="Nguyen L."/>
            <person name="Okwuonu G."/>
            <person name="Ongeri F."/>
            <person name="Patil S."/>
            <person name="Petrosino J."/>
            <person name="Pham C."/>
            <person name="Pham P."/>
            <person name="Pu L.-L."/>
            <person name="Puazo M."/>
            <person name="Raj R."/>
            <person name="Reid J."/>
            <person name="Rouhana J."/>
            <person name="Saada N."/>
            <person name="Shang Y."/>
            <person name="Simmons D."/>
            <person name="Thornton R."/>
            <person name="Warren J."/>
            <person name="Weissenberger G."/>
            <person name="Zhang J."/>
            <person name="Zhang L."/>
            <person name="Zhou C."/>
            <person name="Zhu D."/>
            <person name="Muzny D."/>
            <person name="Worley K."/>
            <person name="Gibbs R."/>
        </authorList>
    </citation>
    <scope>NUCLEOTIDE SEQUENCE [LARGE SCALE GENOMIC DNA]</scope>
    <source>
        <strain evidence="2 3">F0268</strain>
    </source>
</reference>
<keyword evidence="3" id="KW-1185">Reference proteome</keyword>
<dbReference type="AlphaFoldDB" id="C2KV83"/>
<comment type="caution">
    <text evidence="2">The sequence shown here is derived from an EMBL/GenBank/DDBJ whole genome shotgun (WGS) entry which is preliminary data.</text>
</comment>
<dbReference type="Proteomes" id="UP000004121">
    <property type="component" value="Unassembled WGS sequence"/>
</dbReference>
<gene>
    <name evidence="2" type="ORF">HMPREF6123_0402</name>
</gene>
<evidence type="ECO:0000313" key="3">
    <source>
        <dbReference type="Proteomes" id="UP000004121"/>
    </source>
</evidence>
<evidence type="ECO:0000313" key="2">
    <source>
        <dbReference type="EMBL" id="EEJ52326.1"/>
    </source>
</evidence>
<keyword evidence="1" id="KW-1133">Transmembrane helix</keyword>
<feature type="transmembrane region" description="Helical" evidence="1">
    <location>
        <begin position="21"/>
        <end position="40"/>
    </location>
</feature>
<sequence length="87" mass="10462">MFFASTHGLRLPHIQAYIAENSLIILIFYSTFLVAFFIRFSKQKNYPPLFFSSDIFLYLFFFKPQEIIDNYSYVITIKFYCFLLKSL</sequence>